<reference evidence="3" key="1">
    <citation type="submission" date="2014-02" db="EMBL/GenBank/DDBJ databases">
        <title>Complete genome sequence and comparative genomic analysis of the nitrogen-fixing bacterium Leptospirillum ferriphilum YSK.</title>
        <authorList>
            <person name="Guo X."/>
            <person name="Yin H."/>
            <person name="Liang Y."/>
            <person name="Hu Q."/>
            <person name="Ma L."/>
            <person name="Xiao Y."/>
            <person name="Zhang X."/>
            <person name="Qiu G."/>
            <person name="Liu X."/>
        </authorList>
    </citation>
    <scope>NUCLEOTIDE SEQUENCE [LARGE SCALE GENOMIC DNA]</scope>
    <source>
        <strain evidence="3">YSK</strain>
    </source>
</reference>
<dbReference type="RefSeq" id="WP_051613764.1">
    <property type="nucleotide sequence ID" value="NZ_CP007243.1"/>
</dbReference>
<evidence type="ECO:0000313" key="3">
    <source>
        <dbReference type="Proteomes" id="UP000027059"/>
    </source>
</evidence>
<dbReference type="Gene3D" id="3.30.450.40">
    <property type="match status" value="1"/>
</dbReference>
<reference evidence="2 3" key="2">
    <citation type="journal article" date="2015" name="Biomed. Res. Int.">
        <title>Effects of Arsenite Resistance on the Growth and Functional Gene Expression of Leptospirillum ferriphilum and Acidithiobacillus thiooxidans in Pure Culture and Coculture.</title>
        <authorList>
            <person name="Jiang H."/>
            <person name="Liang Y."/>
            <person name="Yin H."/>
            <person name="Xiao Y."/>
            <person name="Guo X."/>
            <person name="Xu Y."/>
            <person name="Hu Q."/>
            <person name="Liu H."/>
            <person name="Liu X."/>
        </authorList>
    </citation>
    <scope>NUCLEOTIDE SEQUENCE [LARGE SCALE GENOMIC DNA]</scope>
    <source>
        <strain evidence="2 3">YSK</strain>
    </source>
</reference>
<dbReference type="NCBIfam" id="TIGR00254">
    <property type="entry name" value="GGDEF"/>
    <property type="match status" value="1"/>
</dbReference>
<dbReference type="PANTHER" id="PTHR46663">
    <property type="entry name" value="DIGUANYLATE CYCLASE DGCT-RELATED"/>
    <property type="match status" value="1"/>
</dbReference>
<dbReference type="FunFam" id="3.30.70.270:FF:000001">
    <property type="entry name" value="Diguanylate cyclase domain protein"/>
    <property type="match status" value="1"/>
</dbReference>
<dbReference type="AlphaFoldDB" id="A0A059Y1R8"/>
<dbReference type="InterPro" id="IPR000160">
    <property type="entry name" value="GGDEF_dom"/>
</dbReference>
<proteinExistence type="predicted"/>
<keyword evidence="3" id="KW-1185">Reference proteome</keyword>
<gene>
    <name evidence="2" type="ORF">Y981_03000</name>
</gene>
<organism evidence="2 3">
    <name type="scientific">Leptospirillum ferriphilum YSK</name>
    <dbReference type="NCBI Taxonomy" id="1441628"/>
    <lineage>
        <taxon>Bacteria</taxon>
        <taxon>Pseudomonadati</taxon>
        <taxon>Nitrospirota</taxon>
        <taxon>Nitrospiria</taxon>
        <taxon>Nitrospirales</taxon>
        <taxon>Nitrospiraceae</taxon>
        <taxon>Leptospirillum</taxon>
    </lineage>
</organism>
<dbReference type="InterPro" id="IPR029787">
    <property type="entry name" value="Nucleotide_cyclase"/>
</dbReference>
<accession>A0A059Y1R8</accession>
<feature type="domain" description="GGDEF" evidence="1">
    <location>
        <begin position="240"/>
        <end position="375"/>
    </location>
</feature>
<evidence type="ECO:0000259" key="1">
    <source>
        <dbReference type="PROSITE" id="PS50887"/>
    </source>
</evidence>
<sequence>MHFDRQSSRNEDVRVLQRLLQYQKVILESQRDLLHLENPQSMYEKLVGNIVEATEAIGATVVIQDPKTDLLLIQAAADVDKAEERTGQNGEDARPLPVRAICPTVVARKVFETGRKEGPMDPGQSELTRGVEDARQMFENVRSVMALPVYAGNSRKPDAALVIESGEFRHFTPELIDTLEQLAVSLGLGLNRYRERQELEAAKNEVEILAFHDALTHLPNRRLLEDSLEGAVERAAHNQITLAVCMLDLDGFKPINDTHGHEGGDQLLLETAARIKGCLRQTDFLARLGGDEFVLLLEGIRDEDSLKGILEKIGTAIQSPVRLENGAEVTVSLSAGVCLFPRDQGNNPDVLLRLADQALYASKSNKQNRRHFWTIFGEGLHPTHRAT</sequence>
<dbReference type="SMART" id="SM00267">
    <property type="entry name" value="GGDEF"/>
    <property type="match status" value="1"/>
</dbReference>
<dbReference type="Pfam" id="PF00990">
    <property type="entry name" value="GGDEF"/>
    <property type="match status" value="1"/>
</dbReference>
<dbReference type="CDD" id="cd01949">
    <property type="entry name" value="GGDEF"/>
    <property type="match status" value="1"/>
</dbReference>
<dbReference type="KEGG" id="lfp:Y981_03000"/>
<evidence type="ECO:0000313" key="2">
    <source>
        <dbReference type="EMBL" id="AIA31521.1"/>
    </source>
</evidence>
<dbReference type="InterPro" id="IPR029016">
    <property type="entry name" value="GAF-like_dom_sf"/>
</dbReference>
<dbReference type="Gene3D" id="3.30.70.270">
    <property type="match status" value="1"/>
</dbReference>
<dbReference type="PROSITE" id="PS50887">
    <property type="entry name" value="GGDEF"/>
    <property type="match status" value="1"/>
</dbReference>
<dbReference type="PANTHER" id="PTHR46663:SF2">
    <property type="entry name" value="GGDEF DOMAIN-CONTAINING PROTEIN"/>
    <property type="match status" value="1"/>
</dbReference>
<protein>
    <recommendedName>
        <fullName evidence="1">GGDEF domain-containing protein</fullName>
    </recommendedName>
</protein>
<dbReference type="SUPFAM" id="SSF55073">
    <property type="entry name" value="Nucleotide cyclase"/>
    <property type="match status" value="1"/>
</dbReference>
<dbReference type="HOGENOM" id="CLU_713293_0_0_0"/>
<dbReference type="SUPFAM" id="SSF55781">
    <property type="entry name" value="GAF domain-like"/>
    <property type="match status" value="1"/>
</dbReference>
<dbReference type="GO" id="GO:0003824">
    <property type="term" value="F:catalytic activity"/>
    <property type="evidence" value="ECO:0007669"/>
    <property type="project" value="UniProtKB-ARBA"/>
</dbReference>
<dbReference type="Proteomes" id="UP000027059">
    <property type="component" value="Chromosome"/>
</dbReference>
<dbReference type="EMBL" id="CP007243">
    <property type="protein sequence ID" value="AIA31521.1"/>
    <property type="molecule type" value="Genomic_DNA"/>
</dbReference>
<dbReference type="InterPro" id="IPR043128">
    <property type="entry name" value="Rev_trsase/Diguanyl_cyclase"/>
</dbReference>
<dbReference type="OrthoDB" id="9813903at2"/>
<name>A0A059Y1R8_9BACT</name>
<dbReference type="InterPro" id="IPR052163">
    <property type="entry name" value="DGC-Regulatory_Protein"/>
</dbReference>